<sequence length="156" mass="15830">MSNPSVADRAALVLGAAALLVVAAHRGVPGLLPVALLTVPLVLVDVRERRLPNVLTLPLLVLTAVPVLSAGALAAVLGTGVALWMLHGSGGLGLGDVKLGAALAPPLAQLGADRVVLAPALAFVLAGVWVLVLRLRAERMPFGPFQLAAFWLVVAG</sequence>
<dbReference type="RefSeq" id="WP_132504063.1">
    <property type="nucleotide sequence ID" value="NZ_CP047186.1"/>
</dbReference>
<dbReference type="KEGG" id="rte:GSU10_10010"/>
<keyword evidence="1" id="KW-0812">Transmembrane</keyword>
<evidence type="ECO:0000313" key="4">
    <source>
        <dbReference type="Proteomes" id="UP000465031"/>
    </source>
</evidence>
<feature type="transmembrane region" description="Helical" evidence="1">
    <location>
        <begin position="59"/>
        <end position="86"/>
    </location>
</feature>
<evidence type="ECO:0000256" key="1">
    <source>
        <dbReference type="SAM" id="Phobius"/>
    </source>
</evidence>
<reference evidence="4" key="1">
    <citation type="submission" date="2019-12" db="EMBL/GenBank/DDBJ databases">
        <title>Complete and draft genome sequences of new strains and members of some known species of the genus Rathayibacter isolated from plants.</title>
        <authorList>
            <person name="Tarlachkov S.V."/>
            <person name="Starodumova I.P."/>
            <person name="Dorofeeva L.V."/>
            <person name="Prisyazhnaya N.V."/>
            <person name="Leyn S."/>
            <person name="Zlamal J."/>
            <person name="Elan M."/>
            <person name="Osterman A.L."/>
            <person name="Nadler S."/>
            <person name="Subbotin S.A."/>
            <person name="Evtushenko L.I."/>
        </authorList>
    </citation>
    <scope>NUCLEOTIDE SEQUENCE [LARGE SCALE GENOMIC DNA]</scope>
    <source>
        <strain evidence="4">VKM Ac-2761</strain>
    </source>
</reference>
<dbReference type="Proteomes" id="UP000465031">
    <property type="component" value="Chromosome"/>
</dbReference>
<proteinExistence type="predicted"/>
<dbReference type="Gene3D" id="1.20.120.1220">
    <property type="match status" value="1"/>
</dbReference>
<name>A0AAE6RKY6_9MICO</name>
<feature type="transmembrane region" description="Helical" evidence="1">
    <location>
        <begin position="115"/>
        <end position="133"/>
    </location>
</feature>
<dbReference type="GO" id="GO:0004190">
    <property type="term" value="F:aspartic-type endopeptidase activity"/>
    <property type="evidence" value="ECO:0007669"/>
    <property type="project" value="InterPro"/>
</dbReference>
<organism evidence="3 4">
    <name type="scientific">Rathayibacter tanaceti</name>
    <dbReference type="NCBI Taxonomy" id="1671680"/>
    <lineage>
        <taxon>Bacteria</taxon>
        <taxon>Bacillati</taxon>
        <taxon>Actinomycetota</taxon>
        <taxon>Actinomycetes</taxon>
        <taxon>Micrococcales</taxon>
        <taxon>Microbacteriaceae</taxon>
        <taxon>Rathayibacter</taxon>
    </lineage>
</organism>
<dbReference type="AlphaFoldDB" id="A0AAE6RKY6"/>
<dbReference type="Pfam" id="PF01478">
    <property type="entry name" value="Peptidase_A24"/>
    <property type="match status" value="1"/>
</dbReference>
<feature type="transmembrane region" description="Helical" evidence="1">
    <location>
        <begin position="30"/>
        <end position="47"/>
    </location>
</feature>
<dbReference type="GO" id="GO:0016020">
    <property type="term" value="C:membrane"/>
    <property type="evidence" value="ECO:0007669"/>
    <property type="project" value="InterPro"/>
</dbReference>
<keyword evidence="1" id="KW-1133">Transmembrane helix</keyword>
<dbReference type="EMBL" id="CP047186">
    <property type="protein sequence ID" value="QHC55931.1"/>
    <property type="molecule type" value="Genomic_DNA"/>
</dbReference>
<protein>
    <recommendedName>
        <fullName evidence="2">Prepilin type IV endopeptidase peptidase domain-containing protein</fullName>
    </recommendedName>
</protein>
<accession>A0AAE6RKY6</accession>
<gene>
    <name evidence="3" type="ORF">GSU10_10010</name>
</gene>
<evidence type="ECO:0000313" key="3">
    <source>
        <dbReference type="EMBL" id="QHC55931.1"/>
    </source>
</evidence>
<dbReference type="InterPro" id="IPR000045">
    <property type="entry name" value="Prepilin_IV_endopep_pep"/>
</dbReference>
<evidence type="ECO:0000259" key="2">
    <source>
        <dbReference type="Pfam" id="PF01478"/>
    </source>
</evidence>
<feature type="domain" description="Prepilin type IV endopeptidase peptidase" evidence="2">
    <location>
        <begin position="39"/>
        <end position="130"/>
    </location>
</feature>
<keyword evidence="1" id="KW-0472">Membrane</keyword>